<dbReference type="Gene3D" id="3.30.470.30">
    <property type="entry name" value="DNA ligase/mRNA capping enzyme"/>
    <property type="match status" value="1"/>
</dbReference>
<dbReference type="AlphaFoldDB" id="A0A0F8XYZ6"/>
<dbReference type="SUPFAM" id="SSF56091">
    <property type="entry name" value="DNA ligase/mRNA capping enzyme, catalytic domain"/>
    <property type="match status" value="1"/>
</dbReference>
<protein>
    <recommendedName>
        <fullName evidence="1">RNA ligase domain-containing protein</fullName>
    </recommendedName>
</protein>
<organism evidence="2">
    <name type="scientific">marine sediment metagenome</name>
    <dbReference type="NCBI Taxonomy" id="412755"/>
    <lineage>
        <taxon>unclassified sequences</taxon>
        <taxon>metagenomes</taxon>
        <taxon>ecological metagenomes</taxon>
    </lineage>
</organism>
<gene>
    <name evidence="2" type="ORF">LCGC14_2884940</name>
</gene>
<reference evidence="2" key="1">
    <citation type="journal article" date="2015" name="Nature">
        <title>Complex archaea that bridge the gap between prokaryotes and eukaryotes.</title>
        <authorList>
            <person name="Spang A."/>
            <person name="Saw J.H."/>
            <person name="Jorgensen S.L."/>
            <person name="Zaremba-Niedzwiedzka K."/>
            <person name="Martijn J."/>
            <person name="Lind A.E."/>
            <person name="van Eijk R."/>
            <person name="Schleper C."/>
            <person name="Guy L."/>
            <person name="Ettema T.J."/>
        </authorList>
    </citation>
    <scope>NUCLEOTIDE SEQUENCE</scope>
</reference>
<dbReference type="Pfam" id="PF09414">
    <property type="entry name" value="RNA_ligase"/>
    <property type="match status" value="1"/>
</dbReference>
<feature type="domain" description="RNA ligase" evidence="1">
    <location>
        <begin position="28"/>
        <end position="183"/>
    </location>
</feature>
<dbReference type="InterPro" id="IPR021122">
    <property type="entry name" value="RNA_ligase_dom_REL/Rnl2"/>
</dbReference>
<evidence type="ECO:0000313" key="2">
    <source>
        <dbReference type="EMBL" id="KKK74322.1"/>
    </source>
</evidence>
<proteinExistence type="predicted"/>
<evidence type="ECO:0000259" key="1">
    <source>
        <dbReference type="Pfam" id="PF09414"/>
    </source>
</evidence>
<sequence>MTEERRINSYPSVFALGHSAIADILDGDVLVEEKVDGSQFSFANFDGELVVRSKRKQMHPDAPESMFEAAVKTATDLFPLLREGVVYRAEYLSKPKHNTLAYDRVPVANLVLFDINPALEEYLSPEEKRAEAESLGLEVVPTFYEGCVESLEHLKVLLETQSFLGGTTVEGVVIKRYDRFTRDKKAMVGKFVSERFKEKHATDWKKSNPTRTDVIQRLIAELRTPARWEKAVQHLAEAGTLEGSPRDIGQLIKEIPEDVLKEEREYITEALFKYAWPQIRRGLTAGMPEWYKERLASQAFAVLD</sequence>
<name>A0A0F8XYZ6_9ZZZZ</name>
<comment type="caution">
    <text evidence="2">The sequence shown here is derived from an EMBL/GenBank/DDBJ whole genome shotgun (WGS) entry which is preliminary data.</text>
</comment>
<dbReference type="EMBL" id="LAZR01056374">
    <property type="protein sequence ID" value="KKK74322.1"/>
    <property type="molecule type" value="Genomic_DNA"/>
</dbReference>
<accession>A0A0F8XYZ6</accession>